<proteinExistence type="predicted"/>
<gene>
    <name evidence="2" type="ORF">HCA69_12450</name>
</gene>
<evidence type="ECO:0000313" key="3">
    <source>
        <dbReference type="Proteomes" id="UP000535908"/>
    </source>
</evidence>
<feature type="compositionally biased region" description="Basic and acidic residues" evidence="1">
    <location>
        <begin position="62"/>
        <end position="73"/>
    </location>
</feature>
<feature type="region of interest" description="Disordered" evidence="1">
    <location>
        <begin position="56"/>
        <end position="112"/>
    </location>
</feature>
<sequence length="112" mass="12461">MYRVLKDFTDLLGNGRVYREGDPFPAEGAEVSEARADELSGYQNRHREPLIVFVGERPAMQKGDEQDGEKQEVEAPTEFPKPLPGGYYELSDGNKVQGKAAAEQAEKDLMLS</sequence>
<protein>
    <submittedName>
        <fullName evidence="2">Uncharacterized protein</fullName>
    </submittedName>
</protein>
<accession>A0A7X0Y5H8</accession>
<dbReference type="RefSeq" id="WP_185526756.1">
    <property type="nucleotide sequence ID" value="NZ_JAARWN010000014.1"/>
</dbReference>
<name>A0A7X0Y5H8_9LIST</name>
<dbReference type="Proteomes" id="UP000535908">
    <property type="component" value="Unassembled WGS sequence"/>
</dbReference>
<comment type="caution">
    <text evidence="2">The sequence shown here is derived from an EMBL/GenBank/DDBJ whole genome shotgun (WGS) entry which is preliminary data.</text>
</comment>
<organism evidence="2 3">
    <name type="scientific">Listeria grandensis</name>
    <dbReference type="NCBI Taxonomy" id="1494963"/>
    <lineage>
        <taxon>Bacteria</taxon>
        <taxon>Bacillati</taxon>
        <taxon>Bacillota</taxon>
        <taxon>Bacilli</taxon>
        <taxon>Bacillales</taxon>
        <taxon>Listeriaceae</taxon>
        <taxon>Listeria</taxon>
    </lineage>
</organism>
<evidence type="ECO:0000256" key="1">
    <source>
        <dbReference type="SAM" id="MobiDB-lite"/>
    </source>
</evidence>
<dbReference type="AlphaFoldDB" id="A0A7X0Y5H8"/>
<reference evidence="2 3" key="1">
    <citation type="submission" date="2020-03" db="EMBL/GenBank/DDBJ databases">
        <title>Soil Listeria distribution.</title>
        <authorList>
            <person name="Liao J."/>
            <person name="Wiedmann M."/>
        </authorList>
    </citation>
    <scope>NUCLEOTIDE SEQUENCE [LARGE SCALE GENOMIC DNA]</scope>
    <source>
        <strain evidence="2 3">FSL L7-0741</strain>
    </source>
</reference>
<evidence type="ECO:0000313" key="2">
    <source>
        <dbReference type="EMBL" id="MBC1937183.1"/>
    </source>
</evidence>
<dbReference type="EMBL" id="JAARWN010000014">
    <property type="protein sequence ID" value="MBC1937183.1"/>
    <property type="molecule type" value="Genomic_DNA"/>
</dbReference>